<feature type="domain" description="VWFA" evidence="11">
    <location>
        <begin position="3"/>
        <end position="180"/>
    </location>
</feature>
<dbReference type="Pfam" id="PF00041">
    <property type="entry name" value="fn3"/>
    <property type="match status" value="2"/>
</dbReference>
<dbReference type="Gene3D" id="3.40.50.410">
    <property type="entry name" value="von Willebrand factor, type A domain"/>
    <property type="match status" value="1"/>
</dbReference>
<dbReference type="HOGENOM" id="CLU_042926_0_0_1"/>
<keyword evidence="14" id="KW-1185">Reference proteome</keyword>
<dbReference type="GO" id="GO:0014032">
    <property type="term" value="P:neural crest cell development"/>
    <property type="evidence" value="ECO:0007669"/>
    <property type="project" value="Ensembl"/>
</dbReference>
<keyword evidence="7" id="KW-0084">Basement membrane</keyword>
<accession>H3CZW7</accession>
<dbReference type="InterPro" id="IPR013783">
    <property type="entry name" value="Ig-like_fold"/>
</dbReference>
<sequence>EGDVLFLLDSSGSVSSYEHSRMLAFLSELLQPFSLGEDQVRVGVLQVGTEPRLEFGFDAHATQSSLQGSLRNIKPLRGDTNTVEALKVAQERVLRPGVPGGARAGLPRVLVWLTDGVNPGDISGPMAELREEGVAVLVVSTGHSNYLVLREIVTAPVENHLHFVDIDDMSIITDDLRDAIIELIRAERLNVRDISTNSASLHWRPVLAGMRGYYEVRFAPLPTKVPGASSTAKLTGLKPDTTYTVTLIPESNEHTFNALTTTFTTKPEVLSPVVVTVTESGATSVRLSWGPLQPQTVRDYYIEYSALPRGELRTATVDRTQNSTLLRRLQPGTTYLVTVTARHASGKEKAMSVKVCTEEGKGADLRGMIHSLRRSANPAQP</sequence>
<feature type="domain" description="Fibronectin type-III" evidence="12">
    <location>
        <begin position="271"/>
        <end position="360"/>
    </location>
</feature>
<evidence type="ECO:0000259" key="12">
    <source>
        <dbReference type="PROSITE" id="PS50853"/>
    </source>
</evidence>
<keyword evidence="5" id="KW-0732">Signal</keyword>
<feature type="domain" description="Fibronectin type-III" evidence="12">
    <location>
        <begin position="185"/>
        <end position="268"/>
    </location>
</feature>
<dbReference type="InterPro" id="IPR050525">
    <property type="entry name" value="ECM_Assembly_Org"/>
</dbReference>
<dbReference type="FunCoup" id="H3CZW7">
    <property type="interactions" value="712"/>
</dbReference>
<comment type="subcellular location">
    <subcellularLocation>
        <location evidence="1">Secreted</location>
        <location evidence="1">Extracellular space</location>
        <location evidence="1">Extracellular matrix</location>
        <location evidence="1">Basement membrane</location>
    </subcellularLocation>
</comment>
<dbReference type="Proteomes" id="UP000007303">
    <property type="component" value="Unassembled WGS sequence"/>
</dbReference>
<dbReference type="GO" id="GO:0051124">
    <property type="term" value="P:synaptic assembly at neuromuscular junction"/>
    <property type="evidence" value="ECO:0007669"/>
    <property type="project" value="Ensembl"/>
</dbReference>
<dbReference type="AlphaFoldDB" id="H3CZW7"/>
<dbReference type="CDD" id="cd00063">
    <property type="entry name" value="FN3"/>
    <property type="match status" value="2"/>
</dbReference>
<evidence type="ECO:0000313" key="14">
    <source>
        <dbReference type="Proteomes" id="UP000007303"/>
    </source>
</evidence>
<keyword evidence="8" id="KW-1015">Disulfide bond</keyword>
<evidence type="ECO:0000256" key="3">
    <source>
        <dbReference type="ARBA" id="ARBA00022530"/>
    </source>
</evidence>
<reference evidence="14" key="1">
    <citation type="journal article" date="2004" name="Nature">
        <title>Genome duplication in the teleost fish Tetraodon nigroviridis reveals the early vertebrate proto-karyotype.</title>
        <authorList>
            <person name="Jaillon O."/>
            <person name="Aury J.-M."/>
            <person name="Brunet F."/>
            <person name="Petit J.-L."/>
            <person name="Stange-Thomann N."/>
            <person name="Mauceli E."/>
            <person name="Bouneau L."/>
            <person name="Fischer C."/>
            <person name="Ozouf-Costaz C."/>
            <person name="Bernot A."/>
            <person name="Nicaud S."/>
            <person name="Jaffe D."/>
            <person name="Fisher S."/>
            <person name="Lutfalla G."/>
            <person name="Dossat C."/>
            <person name="Segurens B."/>
            <person name="Dasilva C."/>
            <person name="Salanoubat M."/>
            <person name="Levy M."/>
            <person name="Boudet N."/>
            <person name="Castellano S."/>
            <person name="Anthouard V."/>
            <person name="Jubin C."/>
            <person name="Castelli V."/>
            <person name="Katinka M."/>
            <person name="Vacherie B."/>
            <person name="Biemont C."/>
            <person name="Skalli Z."/>
            <person name="Cattolico L."/>
            <person name="Poulain J."/>
            <person name="De Berardinis V."/>
            <person name="Cruaud C."/>
            <person name="Duprat S."/>
            <person name="Brottier P."/>
            <person name="Coutanceau J.-P."/>
            <person name="Gouzy J."/>
            <person name="Parra G."/>
            <person name="Lardier G."/>
            <person name="Chapple C."/>
            <person name="McKernan K.J."/>
            <person name="McEwan P."/>
            <person name="Bosak S."/>
            <person name="Kellis M."/>
            <person name="Volff J.-N."/>
            <person name="Guigo R."/>
            <person name="Zody M.C."/>
            <person name="Mesirov J."/>
            <person name="Lindblad-Toh K."/>
            <person name="Birren B."/>
            <person name="Nusbaum C."/>
            <person name="Kahn D."/>
            <person name="Robinson-Rechavi M."/>
            <person name="Laudet V."/>
            <person name="Schachter V."/>
            <person name="Quetier F."/>
            <person name="Saurin W."/>
            <person name="Scarpelli C."/>
            <person name="Wincker P."/>
            <person name="Lander E.S."/>
            <person name="Weissenbach J."/>
            <person name="Roest Crollius H."/>
        </authorList>
    </citation>
    <scope>NUCLEOTIDE SEQUENCE [LARGE SCALE GENOMIC DNA]</scope>
</reference>
<dbReference type="PRINTS" id="PR00453">
    <property type="entry name" value="VWFADOMAIN"/>
</dbReference>
<evidence type="ECO:0000256" key="2">
    <source>
        <dbReference type="ARBA" id="ARBA00022525"/>
    </source>
</evidence>
<dbReference type="Ensembl" id="ENSTNIT00000013998.1">
    <property type="protein sequence ID" value="ENSTNIP00000013803.1"/>
    <property type="gene ID" value="ENSTNIG00000010873.1"/>
</dbReference>
<evidence type="ECO:0000256" key="1">
    <source>
        <dbReference type="ARBA" id="ARBA00004302"/>
    </source>
</evidence>
<evidence type="ECO:0000256" key="8">
    <source>
        <dbReference type="ARBA" id="ARBA00023157"/>
    </source>
</evidence>
<evidence type="ECO:0000256" key="9">
    <source>
        <dbReference type="ARBA" id="ARBA00029542"/>
    </source>
</evidence>
<comment type="function">
    <text evidence="10">Promotes matrix assembly. Involved in the organization of skeletal muscles and in the formation of neuromuscular junctions.</text>
</comment>
<name>H3CZW7_TETNG</name>
<dbReference type="PANTHER" id="PTHR24020">
    <property type="entry name" value="COLLAGEN ALPHA"/>
    <property type="match status" value="1"/>
</dbReference>
<dbReference type="Gene3D" id="2.60.40.10">
    <property type="entry name" value="Immunoglobulins"/>
    <property type="match status" value="2"/>
</dbReference>
<protein>
    <recommendedName>
        <fullName evidence="9">von Willebrand factor A domain-containing protein 1</fullName>
    </recommendedName>
</protein>
<proteinExistence type="predicted"/>
<dbReference type="GeneTree" id="ENSGT00940000160734"/>
<reference evidence="13" key="3">
    <citation type="submission" date="2025-09" db="UniProtKB">
        <authorList>
            <consortium name="Ensembl"/>
        </authorList>
    </citation>
    <scope>IDENTIFICATION</scope>
</reference>
<dbReference type="GO" id="GO:1902026">
    <property type="term" value="P:regulation of cartilage condensation"/>
    <property type="evidence" value="ECO:0007669"/>
    <property type="project" value="Ensembl"/>
</dbReference>
<organism evidence="13 14">
    <name type="scientific">Tetraodon nigroviridis</name>
    <name type="common">Spotted green pufferfish</name>
    <name type="synonym">Chelonodon nigroviridis</name>
    <dbReference type="NCBI Taxonomy" id="99883"/>
    <lineage>
        <taxon>Eukaryota</taxon>
        <taxon>Metazoa</taxon>
        <taxon>Chordata</taxon>
        <taxon>Craniata</taxon>
        <taxon>Vertebrata</taxon>
        <taxon>Euteleostomi</taxon>
        <taxon>Actinopterygii</taxon>
        <taxon>Neopterygii</taxon>
        <taxon>Teleostei</taxon>
        <taxon>Neoteleostei</taxon>
        <taxon>Acanthomorphata</taxon>
        <taxon>Eupercaria</taxon>
        <taxon>Tetraodontiformes</taxon>
        <taxon>Tetradontoidea</taxon>
        <taxon>Tetraodontidae</taxon>
        <taxon>Tetraodon</taxon>
    </lineage>
</organism>
<reference evidence="13" key="2">
    <citation type="submission" date="2025-08" db="UniProtKB">
        <authorList>
            <consortium name="Ensembl"/>
        </authorList>
    </citation>
    <scope>IDENTIFICATION</scope>
</reference>
<dbReference type="GO" id="GO:0005604">
    <property type="term" value="C:basement membrane"/>
    <property type="evidence" value="ECO:0007669"/>
    <property type="project" value="UniProtKB-SubCell"/>
</dbReference>
<dbReference type="InterPro" id="IPR003961">
    <property type="entry name" value="FN3_dom"/>
</dbReference>
<keyword evidence="3" id="KW-0272">Extracellular matrix</keyword>
<dbReference type="GO" id="GO:0061035">
    <property type="term" value="P:regulation of cartilage development"/>
    <property type="evidence" value="ECO:0007669"/>
    <property type="project" value="Ensembl"/>
</dbReference>
<evidence type="ECO:0000256" key="5">
    <source>
        <dbReference type="ARBA" id="ARBA00022729"/>
    </source>
</evidence>
<evidence type="ECO:0000256" key="10">
    <source>
        <dbReference type="ARBA" id="ARBA00046169"/>
    </source>
</evidence>
<evidence type="ECO:0000313" key="13">
    <source>
        <dbReference type="Ensembl" id="ENSTNIP00000013803.1"/>
    </source>
</evidence>
<keyword evidence="4" id="KW-0597">Phosphoprotein</keyword>
<dbReference type="InParanoid" id="H3CZW7"/>
<dbReference type="PROSITE" id="PS50234">
    <property type="entry name" value="VWFA"/>
    <property type="match status" value="1"/>
</dbReference>
<dbReference type="GO" id="GO:0007409">
    <property type="term" value="P:axonogenesis"/>
    <property type="evidence" value="ECO:0007669"/>
    <property type="project" value="Ensembl"/>
</dbReference>
<dbReference type="InterPro" id="IPR002035">
    <property type="entry name" value="VWF_A"/>
</dbReference>
<evidence type="ECO:0000256" key="7">
    <source>
        <dbReference type="ARBA" id="ARBA00022869"/>
    </source>
</evidence>
<dbReference type="PANTHER" id="PTHR24020:SF77">
    <property type="entry name" value="VON WILLEBRAND FACTOR A DOMAIN-CONTAINING PROTEIN 1"/>
    <property type="match status" value="1"/>
</dbReference>
<dbReference type="CDD" id="cd01450">
    <property type="entry name" value="vWFA_subfamily_ECM"/>
    <property type="match status" value="1"/>
</dbReference>
<keyword evidence="2" id="KW-0964">Secreted</keyword>
<evidence type="ECO:0000256" key="6">
    <source>
        <dbReference type="ARBA" id="ARBA00022737"/>
    </source>
</evidence>
<evidence type="ECO:0000256" key="4">
    <source>
        <dbReference type="ARBA" id="ARBA00022553"/>
    </source>
</evidence>
<dbReference type="SUPFAM" id="SSF53300">
    <property type="entry name" value="vWA-like"/>
    <property type="match status" value="1"/>
</dbReference>
<dbReference type="PROSITE" id="PS50853">
    <property type="entry name" value="FN3"/>
    <property type="match status" value="2"/>
</dbReference>
<dbReference type="SMART" id="SM00327">
    <property type="entry name" value="VWA"/>
    <property type="match status" value="1"/>
</dbReference>
<dbReference type="Pfam" id="PF00092">
    <property type="entry name" value="VWA"/>
    <property type="match status" value="1"/>
</dbReference>
<dbReference type="SUPFAM" id="SSF49265">
    <property type="entry name" value="Fibronectin type III"/>
    <property type="match status" value="1"/>
</dbReference>
<dbReference type="OMA" id="WMLMCLL"/>
<keyword evidence="6" id="KW-0677">Repeat</keyword>
<dbReference type="SMART" id="SM00060">
    <property type="entry name" value="FN3"/>
    <property type="match status" value="2"/>
</dbReference>
<dbReference type="InterPro" id="IPR036465">
    <property type="entry name" value="vWFA_dom_sf"/>
</dbReference>
<dbReference type="InterPro" id="IPR036116">
    <property type="entry name" value="FN3_sf"/>
</dbReference>
<evidence type="ECO:0000259" key="11">
    <source>
        <dbReference type="PROSITE" id="PS50234"/>
    </source>
</evidence>